<evidence type="ECO:0000256" key="1">
    <source>
        <dbReference type="ARBA" id="ARBA00023118"/>
    </source>
</evidence>
<evidence type="ECO:0000313" key="2">
    <source>
        <dbReference type="EMBL" id="MBB5623735.1"/>
    </source>
</evidence>
<keyword evidence="1" id="KW-0051">Antiviral defense</keyword>
<organism evidence="2 3">
    <name type="scientific">Pedobacter cryoconitis</name>
    <dbReference type="NCBI Taxonomy" id="188932"/>
    <lineage>
        <taxon>Bacteria</taxon>
        <taxon>Pseudomonadati</taxon>
        <taxon>Bacteroidota</taxon>
        <taxon>Sphingobacteriia</taxon>
        <taxon>Sphingobacteriales</taxon>
        <taxon>Sphingobacteriaceae</taxon>
        <taxon>Pedobacter</taxon>
    </lineage>
</organism>
<gene>
    <name evidence="2" type="ORF">HDE69_004822</name>
</gene>
<dbReference type="InterPro" id="IPR043519">
    <property type="entry name" value="NT_sf"/>
</dbReference>
<keyword evidence="2" id="KW-0808">Transferase</keyword>
<dbReference type="CDD" id="cd05400">
    <property type="entry name" value="NT_2-5OAS_ClassI-CCAase"/>
    <property type="match status" value="1"/>
</dbReference>
<accession>A0A7W8YXS7</accession>
<dbReference type="RefSeq" id="WP_183869812.1">
    <property type="nucleotide sequence ID" value="NZ_JACHCF010000014.1"/>
</dbReference>
<protein>
    <submittedName>
        <fullName evidence="2">Putative nucleotidyltransferase</fullName>
    </submittedName>
</protein>
<dbReference type="AlphaFoldDB" id="A0A7W8YXS7"/>
<sequence length="268" mass="31586">MAVPLNSYLNELASKYYLKNDSEELRKISNSIESLFKNLNTDLGLRIKRKFIFGSYDRDTILPRTFDSKSDVDIMVVFNHTDYERTPETYRTWLKNFADKYYKDRYGSEVVRSTPTVTIRLNNIKYDLVPAKEITYQYLPNDLYIPNSSQGWQQTDPNSIKNALQEANKKYDYIVKPIIRLIKAWNANVGYPYDSFELELAITKMNFHLDNIQTGFFWAVKYLPVGQYDPQYKKDKVASLQNNIDKVKLYLENNDSITAKYWLHKVLP</sequence>
<reference evidence="2 3" key="1">
    <citation type="submission" date="2020-08" db="EMBL/GenBank/DDBJ databases">
        <title>Genomic Encyclopedia of Type Strains, Phase IV (KMG-V): Genome sequencing to study the core and pangenomes of soil and plant-associated prokaryotes.</title>
        <authorList>
            <person name="Whitman W."/>
        </authorList>
    </citation>
    <scope>NUCLEOTIDE SEQUENCE [LARGE SCALE GENOMIC DNA]</scope>
    <source>
        <strain evidence="2 3">MP7CTX6</strain>
    </source>
</reference>
<evidence type="ECO:0000313" key="3">
    <source>
        <dbReference type="Proteomes" id="UP000537718"/>
    </source>
</evidence>
<dbReference type="GO" id="GO:0051607">
    <property type="term" value="P:defense response to virus"/>
    <property type="evidence" value="ECO:0007669"/>
    <property type="project" value="UniProtKB-KW"/>
</dbReference>
<dbReference type="Pfam" id="PF18144">
    <property type="entry name" value="SMODS"/>
    <property type="match status" value="1"/>
</dbReference>
<dbReference type="EMBL" id="JACHCF010000014">
    <property type="protein sequence ID" value="MBB5623735.1"/>
    <property type="molecule type" value="Genomic_DNA"/>
</dbReference>
<proteinExistence type="predicted"/>
<dbReference type="Proteomes" id="UP000537718">
    <property type="component" value="Unassembled WGS sequence"/>
</dbReference>
<dbReference type="SUPFAM" id="SSF81301">
    <property type="entry name" value="Nucleotidyltransferase"/>
    <property type="match status" value="1"/>
</dbReference>
<comment type="caution">
    <text evidence="2">The sequence shown here is derived from an EMBL/GenBank/DDBJ whole genome shotgun (WGS) entry which is preliminary data.</text>
</comment>
<dbReference type="Gene3D" id="3.30.460.10">
    <property type="entry name" value="Beta Polymerase, domain 2"/>
    <property type="match status" value="1"/>
</dbReference>
<name>A0A7W8YXS7_9SPHI</name>
<dbReference type="GO" id="GO:0016779">
    <property type="term" value="F:nucleotidyltransferase activity"/>
    <property type="evidence" value="ECO:0007669"/>
    <property type="project" value="InterPro"/>
</dbReference>
<dbReference type="InterPro" id="IPR006116">
    <property type="entry name" value="NT_2-5OAS_ClassI-CCAase"/>
</dbReference>